<gene>
    <name evidence="2" type="ORF">JAO74_13605</name>
</gene>
<keyword evidence="3" id="KW-1185">Reference proteome</keyword>
<dbReference type="Proteomes" id="UP000640426">
    <property type="component" value="Unassembled WGS sequence"/>
</dbReference>
<sequence length="85" mass="7960">MKKIIAASLLVAAASLAACSPSDSGANSAAASDLSLNSTDIPAEGNAGAFDGEFGNGATGLDNAVDLDNEAAPIGNAAGAPGNGL</sequence>
<evidence type="ECO:0000313" key="3">
    <source>
        <dbReference type="Proteomes" id="UP000640426"/>
    </source>
</evidence>
<name>A0ABS0XS12_9SPHN</name>
<evidence type="ECO:0008006" key="4">
    <source>
        <dbReference type="Google" id="ProtNLM"/>
    </source>
</evidence>
<dbReference type="EMBL" id="JAELXS010000007">
    <property type="protein sequence ID" value="MBJ6122829.1"/>
    <property type="molecule type" value="Genomic_DNA"/>
</dbReference>
<reference evidence="3" key="1">
    <citation type="submission" date="2020-12" db="EMBL/GenBank/DDBJ databases">
        <title>Hymenobacter sp.</title>
        <authorList>
            <person name="Kim M.K."/>
        </authorList>
    </citation>
    <scope>NUCLEOTIDE SEQUENCE [LARGE SCALE GENOMIC DNA]</scope>
    <source>
        <strain evidence="3">BT553</strain>
    </source>
</reference>
<organism evidence="2 3">
    <name type="scientific">Sphingomonas mollis</name>
    <dbReference type="NCBI Taxonomy" id="2795726"/>
    <lineage>
        <taxon>Bacteria</taxon>
        <taxon>Pseudomonadati</taxon>
        <taxon>Pseudomonadota</taxon>
        <taxon>Alphaproteobacteria</taxon>
        <taxon>Sphingomonadales</taxon>
        <taxon>Sphingomonadaceae</taxon>
        <taxon>Sphingomonas</taxon>
    </lineage>
</organism>
<comment type="caution">
    <text evidence="2">The sequence shown here is derived from an EMBL/GenBank/DDBJ whole genome shotgun (WGS) entry which is preliminary data.</text>
</comment>
<evidence type="ECO:0000256" key="1">
    <source>
        <dbReference type="SAM" id="SignalP"/>
    </source>
</evidence>
<feature type="chain" id="PRO_5047289299" description="Circumsporozoite protein" evidence="1">
    <location>
        <begin position="18"/>
        <end position="85"/>
    </location>
</feature>
<dbReference type="RefSeq" id="WP_199038997.1">
    <property type="nucleotide sequence ID" value="NZ_JAELXS010000007.1"/>
</dbReference>
<protein>
    <recommendedName>
        <fullName evidence="4">Circumsporozoite protein</fullName>
    </recommendedName>
</protein>
<dbReference type="PROSITE" id="PS51257">
    <property type="entry name" value="PROKAR_LIPOPROTEIN"/>
    <property type="match status" value="1"/>
</dbReference>
<accession>A0ABS0XS12</accession>
<feature type="signal peptide" evidence="1">
    <location>
        <begin position="1"/>
        <end position="17"/>
    </location>
</feature>
<evidence type="ECO:0000313" key="2">
    <source>
        <dbReference type="EMBL" id="MBJ6122829.1"/>
    </source>
</evidence>
<proteinExistence type="predicted"/>
<keyword evidence="1" id="KW-0732">Signal</keyword>